<comment type="catalytic activity">
    <reaction evidence="1">
        <text>L-glutamyl-[protein] + S-adenosyl-L-methionine = [protein]-L-glutamate 5-O-methyl ester + S-adenosyl-L-homocysteine</text>
        <dbReference type="Rhea" id="RHEA:24452"/>
        <dbReference type="Rhea" id="RHEA-COMP:10208"/>
        <dbReference type="Rhea" id="RHEA-COMP:10311"/>
        <dbReference type="ChEBI" id="CHEBI:29973"/>
        <dbReference type="ChEBI" id="CHEBI:57856"/>
        <dbReference type="ChEBI" id="CHEBI:59789"/>
        <dbReference type="ChEBI" id="CHEBI:82795"/>
        <dbReference type="EC" id="2.1.1.80"/>
    </reaction>
</comment>
<dbReference type="SUPFAM" id="SSF53335">
    <property type="entry name" value="S-adenosyl-L-methionine-dependent methyltransferases"/>
    <property type="match status" value="1"/>
</dbReference>
<dbReference type="GO" id="GO:0032259">
    <property type="term" value="P:methylation"/>
    <property type="evidence" value="ECO:0007669"/>
    <property type="project" value="UniProtKB-KW"/>
</dbReference>
<evidence type="ECO:0000256" key="4">
    <source>
        <dbReference type="ARBA" id="ARBA00022679"/>
    </source>
</evidence>
<keyword evidence="4 7" id="KW-0808">Transferase</keyword>
<evidence type="ECO:0000313" key="7">
    <source>
        <dbReference type="EMBL" id="OIQ98402.1"/>
    </source>
</evidence>
<dbReference type="EC" id="2.1.1.80" evidence="2"/>
<dbReference type="InterPro" id="IPR022641">
    <property type="entry name" value="CheR_N"/>
</dbReference>
<proteinExistence type="predicted"/>
<dbReference type="PANTHER" id="PTHR24422">
    <property type="entry name" value="CHEMOTAXIS PROTEIN METHYLTRANSFERASE"/>
    <property type="match status" value="1"/>
</dbReference>
<evidence type="ECO:0000256" key="3">
    <source>
        <dbReference type="ARBA" id="ARBA00022603"/>
    </source>
</evidence>
<evidence type="ECO:0000259" key="6">
    <source>
        <dbReference type="PROSITE" id="PS50123"/>
    </source>
</evidence>
<dbReference type="SUPFAM" id="SSF47757">
    <property type="entry name" value="Chemotaxis receptor methyltransferase CheR, N-terminal domain"/>
    <property type="match status" value="1"/>
</dbReference>
<dbReference type="Pfam" id="PF03705">
    <property type="entry name" value="CheR_N"/>
    <property type="match status" value="1"/>
</dbReference>
<dbReference type="GO" id="GO:0008983">
    <property type="term" value="F:protein-glutamate O-methyltransferase activity"/>
    <property type="evidence" value="ECO:0007669"/>
    <property type="project" value="UniProtKB-EC"/>
</dbReference>
<reference evidence="7" key="1">
    <citation type="submission" date="2016-10" db="EMBL/GenBank/DDBJ databases">
        <title>Sequence of Gallionella enrichment culture.</title>
        <authorList>
            <person name="Poehlein A."/>
            <person name="Muehling M."/>
            <person name="Daniel R."/>
        </authorList>
    </citation>
    <scope>NUCLEOTIDE SEQUENCE</scope>
</reference>
<dbReference type="AlphaFoldDB" id="A0A1J5RRX5"/>
<dbReference type="EMBL" id="MLJW01000119">
    <property type="protein sequence ID" value="OIQ98402.1"/>
    <property type="molecule type" value="Genomic_DNA"/>
</dbReference>
<dbReference type="PROSITE" id="PS50123">
    <property type="entry name" value="CHER"/>
    <property type="match status" value="1"/>
</dbReference>
<sequence>MADIQPSDVAFISQFLLARSGLVVNAEKSYLLESRLGPLARKQGIAGISALIARLRGGDRALEQMVVEVMTTNESFFFRDTRPFDHFRDKTLPALLAARAATRRLRIWCAASSTGQEPYSLAMILKECEAQWRGWQIEIIATDISREVLERARAGRYSQFEVQRGLPIQLLLKYFQKSDDLWQIASALRSMVQYREWNLLHDPRPLGTFDVVFCRNVLIYFDQATKEKVLDGVARLLPKDGYLYLGGSETVIGMQARIAPSPEQRGVYRPL</sequence>
<evidence type="ECO:0000256" key="5">
    <source>
        <dbReference type="ARBA" id="ARBA00022691"/>
    </source>
</evidence>
<organism evidence="7">
    <name type="scientific">mine drainage metagenome</name>
    <dbReference type="NCBI Taxonomy" id="410659"/>
    <lineage>
        <taxon>unclassified sequences</taxon>
        <taxon>metagenomes</taxon>
        <taxon>ecological metagenomes</taxon>
    </lineage>
</organism>
<dbReference type="InterPro" id="IPR000780">
    <property type="entry name" value="CheR_MeTrfase"/>
</dbReference>
<comment type="caution">
    <text evidence="7">The sequence shown here is derived from an EMBL/GenBank/DDBJ whole genome shotgun (WGS) entry which is preliminary data.</text>
</comment>
<evidence type="ECO:0000256" key="2">
    <source>
        <dbReference type="ARBA" id="ARBA00012534"/>
    </source>
</evidence>
<dbReference type="SMART" id="SM00138">
    <property type="entry name" value="MeTrc"/>
    <property type="match status" value="1"/>
</dbReference>
<dbReference type="PANTHER" id="PTHR24422:SF21">
    <property type="entry name" value="CHEMOTAXIS PROTEIN METHYLTRANSFERASE 1"/>
    <property type="match status" value="1"/>
</dbReference>
<evidence type="ECO:0000256" key="1">
    <source>
        <dbReference type="ARBA" id="ARBA00001541"/>
    </source>
</evidence>
<keyword evidence="3 7" id="KW-0489">Methyltransferase</keyword>
<gene>
    <name evidence="7" type="primary">cheR2_4</name>
    <name evidence="7" type="ORF">GALL_195270</name>
</gene>
<accession>A0A1J5RRX5</accession>
<dbReference type="InterPro" id="IPR036804">
    <property type="entry name" value="CheR_N_sf"/>
</dbReference>
<dbReference type="Pfam" id="PF01739">
    <property type="entry name" value="CheR"/>
    <property type="match status" value="1"/>
</dbReference>
<name>A0A1J5RRX5_9ZZZZ</name>
<keyword evidence="5" id="KW-0949">S-adenosyl-L-methionine</keyword>
<dbReference type="InterPro" id="IPR050903">
    <property type="entry name" value="Bact_Chemotaxis_MeTrfase"/>
</dbReference>
<dbReference type="Gene3D" id="1.10.155.10">
    <property type="entry name" value="Chemotaxis receptor methyltransferase CheR, N-terminal domain"/>
    <property type="match status" value="1"/>
</dbReference>
<dbReference type="InterPro" id="IPR022642">
    <property type="entry name" value="CheR_C"/>
</dbReference>
<dbReference type="PRINTS" id="PR00996">
    <property type="entry name" value="CHERMTFRASE"/>
</dbReference>
<feature type="domain" description="CheR-type methyltransferase" evidence="6">
    <location>
        <begin position="1"/>
        <end position="271"/>
    </location>
</feature>
<dbReference type="Gene3D" id="3.40.50.150">
    <property type="entry name" value="Vaccinia Virus protein VP39"/>
    <property type="match status" value="1"/>
</dbReference>
<dbReference type="InterPro" id="IPR029063">
    <property type="entry name" value="SAM-dependent_MTases_sf"/>
</dbReference>
<protein>
    <recommendedName>
        <fullName evidence="2">protein-glutamate O-methyltransferase</fullName>
        <ecNumber evidence="2">2.1.1.80</ecNumber>
    </recommendedName>
</protein>